<dbReference type="NCBIfam" id="NF003198">
    <property type="entry name" value="PRK04169.1-2"/>
    <property type="match status" value="1"/>
</dbReference>
<dbReference type="InterPro" id="IPR038597">
    <property type="entry name" value="GGGP/HepGP_synthase_sf"/>
</dbReference>
<keyword evidence="2 9" id="KW-0808">Transferase</keyword>
<comment type="caution">
    <text evidence="10">The sequence shown here is derived from an EMBL/GenBank/DDBJ whole genome shotgun (WGS) entry which is preliminary data.</text>
</comment>
<dbReference type="CDD" id="cd02812">
    <property type="entry name" value="PcrB_like"/>
    <property type="match status" value="1"/>
</dbReference>
<evidence type="ECO:0000256" key="1">
    <source>
        <dbReference type="ARBA" id="ARBA00022516"/>
    </source>
</evidence>
<keyword evidence="3 9" id="KW-0479">Metal-binding</keyword>
<feature type="binding site" evidence="9">
    <location>
        <position position="57"/>
    </location>
    <ligand>
        <name>Mg(2+)</name>
        <dbReference type="ChEBI" id="CHEBI:18420"/>
    </ligand>
</feature>
<evidence type="ECO:0000256" key="2">
    <source>
        <dbReference type="ARBA" id="ARBA00022679"/>
    </source>
</evidence>
<comment type="caution">
    <text evidence="9">Lacks conserved residue(s) required for the propagation of feature annotation.</text>
</comment>
<evidence type="ECO:0000256" key="4">
    <source>
        <dbReference type="ARBA" id="ARBA00022842"/>
    </source>
</evidence>
<keyword evidence="5 9" id="KW-0443">Lipid metabolism</keyword>
<evidence type="ECO:0000313" key="10">
    <source>
        <dbReference type="EMBL" id="MCH7407875.1"/>
    </source>
</evidence>
<dbReference type="NCBIfam" id="TIGR01769">
    <property type="entry name" value="GGGP"/>
    <property type="match status" value="1"/>
</dbReference>
<comment type="cofactor">
    <cofactor evidence="9">
        <name>Mg(2+)</name>
        <dbReference type="ChEBI" id="CHEBI:18420"/>
    </cofactor>
</comment>
<dbReference type="EC" id="2.5.1.41" evidence="9"/>
<accession>A0ABS9UVT8</accession>
<name>A0ABS9UVT8_9BACT</name>
<evidence type="ECO:0000256" key="3">
    <source>
        <dbReference type="ARBA" id="ARBA00022723"/>
    </source>
</evidence>
<keyword evidence="4 9" id="KW-0460">Magnesium</keyword>
<gene>
    <name evidence="10" type="ORF">MM239_00580</name>
</gene>
<proteinExistence type="inferred from homology"/>
<dbReference type="RefSeq" id="WP_241345816.1">
    <property type="nucleotide sequence ID" value="NZ_JAKZGP010000001.1"/>
</dbReference>
<feature type="binding site" evidence="9">
    <location>
        <position position="27"/>
    </location>
    <ligand>
        <name>Mg(2+)</name>
        <dbReference type="ChEBI" id="CHEBI:18420"/>
    </ligand>
</feature>
<evidence type="ECO:0000313" key="11">
    <source>
        <dbReference type="Proteomes" id="UP001165489"/>
    </source>
</evidence>
<comment type="function">
    <text evidence="9">Prenyltransferase that catalyzes the transfer of the geranylgeranyl moiety of geranylgeranyl diphosphate (GGPP) to the C3 hydroxyl of sn-glycerol-1-phosphate (G1P).</text>
</comment>
<dbReference type="NCBIfam" id="TIGR01768">
    <property type="entry name" value="GGGP-family"/>
    <property type="match status" value="1"/>
</dbReference>
<comment type="similarity">
    <text evidence="9">Belongs to the GGGP/HepGP synthase family. Group II subfamily.</text>
</comment>
<evidence type="ECO:0000256" key="5">
    <source>
        <dbReference type="ARBA" id="ARBA00023098"/>
    </source>
</evidence>
<sequence length="258" mass="27662">MKKRNLLASKINSHATTGRKAVAWLIDPDKIKSLREVNKQLNHAVSLGLDFIFFGGSLVSQPKQDSLISEIKSLYPKIPIILFPGSIGQFSPLADGLLFISLISGRNAELLIGQHVMIAPILARSSVEVLPTGYMLVDGGKSTSVHYISQTIPLPRDKPDLAVATALAGSYLGLRYFYLDAGSGANLPVPVEMILAVKKNIEAPLIVGGGLDNLEKVRAVFDNGADVVVIGNGAEKNPDLLAEVLEYVNVLNLSLNIN</sequence>
<dbReference type="Pfam" id="PF01884">
    <property type="entry name" value="PcrB"/>
    <property type="match status" value="1"/>
</dbReference>
<evidence type="ECO:0000256" key="9">
    <source>
        <dbReference type="HAMAP-Rule" id="MF_00112"/>
    </source>
</evidence>
<evidence type="ECO:0000256" key="8">
    <source>
        <dbReference type="ARBA" id="ARBA00047288"/>
    </source>
</evidence>
<dbReference type="HAMAP" id="MF_00112">
    <property type="entry name" value="GGGP_HepGP_synthase"/>
    <property type="match status" value="1"/>
</dbReference>
<keyword evidence="1 9" id="KW-0444">Lipid biosynthesis</keyword>
<dbReference type="EMBL" id="JAKZGP010000001">
    <property type="protein sequence ID" value="MCH7407875.1"/>
    <property type="molecule type" value="Genomic_DNA"/>
</dbReference>
<dbReference type="InterPro" id="IPR008205">
    <property type="entry name" value="GGGP_HepGP_synthase"/>
</dbReference>
<evidence type="ECO:0000256" key="6">
    <source>
        <dbReference type="ARBA" id="ARBA00023209"/>
    </source>
</evidence>
<dbReference type="Proteomes" id="UP001165489">
    <property type="component" value="Unassembled WGS sequence"/>
</dbReference>
<dbReference type="SUPFAM" id="SSF51395">
    <property type="entry name" value="FMN-linked oxidoreductases"/>
    <property type="match status" value="1"/>
</dbReference>
<dbReference type="Gene3D" id="3.20.20.390">
    <property type="entry name" value="FMN-linked oxidoreductases"/>
    <property type="match status" value="1"/>
</dbReference>
<comment type="catalytic activity">
    <reaction evidence="8 9">
        <text>sn-glycerol 1-phosphate + (2E,6E,10E)-geranylgeranyl diphosphate = sn-3-O-(geranylgeranyl)glycerol 1-phosphate + diphosphate</text>
        <dbReference type="Rhea" id="RHEA:23404"/>
        <dbReference type="ChEBI" id="CHEBI:33019"/>
        <dbReference type="ChEBI" id="CHEBI:57677"/>
        <dbReference type="ChEBI" id="CHEBI:57685"/>
        <dbReference type="ChEBI" id="CHEBI:58756"/>
        <dbReference type="EC" id="2.5.1.41"/>
    </reaction>
</comment>
<reference evidence="10" key="1">
    <citation type="submission" date="2022-03" db="EMBL/GenBank/DDBJ databases">
        <title>De novo assembled genomes of Belliella spp. (Cyclobacteriaceae) strains.</title>
        <authorList>
            <person name="Szabo A."/>
            <person name="Korponai K."/>
            <person name="Felfoldi T."/>
        </authorList>
    </citation>
    <scope>NUCLEOTIDE SEQUENCE</scope>
    <source>
        <strain evidence="10">DSM 111904</strain>
    </source>
</reference>
<evidence type="ECO:0000256" key="7">
    <source>
        <dbReference type="ARBA" id="ARBA00023264"/>
    </source>
</evidence>
<feature type="binding site" evidence="9">
    <location>
        <begin position="209"/>
        <end position="210"/>
    </location>
    <ligand>
        <name>sn-glycerol 1-phosphate</name>
        <dbReference type="ChEBI" id="CHEBI:57685"/>
    </ligand>
</feature>
<keyword evidence="11" id="KW-1185">Reference proteome</keyword>
<dbReference type="InterPro" id="IPR010946">
    <property type="entry name" value="GGGP_synth"/>
</dbReference>
<feature type="binding site" evidence="9">
    <location>
        <begin position="178"/>
        <end position="184"/>
    </location>
    <ligand>
        <name>sn-glycerol 1-phosphate</name>
        <dbReference type="ChEBI" id="CHEBI:57685"/>
    </ligand>
</feature>
<protein>
    <recommendedName>
        <fullName evidence="9">Geranylgeranylglyceryl phosphate synthase</fullName>
        <shortName evidence="9">GGGP synthase</shortName>
        <shortName evidence="9">GGGPS</shortName>
        <ecNumber evidence="9">2.5.1.41</ecNumber>
    </recommendedName>
    <alternativeName>
        <fullName evidence="9">(S)-3-O-geranylgeranylglyceryl phosphate synthase</fullName>
    </alternativeName>
    <alternativeName>
        <fullName evidence="9">Phosphoglycerol geranylgeranyltransferase</fullName>
    </alternativeName>
</protein>
<keyword evidence="7 9" id="KW-1208">Phospholipid metabolism</keyword>
<organism evidence="10 11">
    <name type="scientific">Belliella filtrata</name>
    <dbReference type="NCBI Taxonomy" id="2923435"/>
    <lineage>
        <taxon>Bacteria</taxon>
        <taxon>Pseudomonadati</taxon>
        <taxon>Bacteroidota</taxon>
        <taxon>Cytophagia</taxon>
        <taxon>Cytophagales</taxon>
        <taxon>Cyclobacteriaceae</taxon>
        <taxon>Belliella</taxon>
    </lineage>
</organism>
<keyword evidence="6 9" id="KW-0594">Phospholipid biosynthesis</keyword>
<feature type="binding site" evidence="9">
    <location>
        <begin position="231"/>
        <end position="232"/>
    </location>
    <ligand>
        <name>sn-glycerol 1-phosphate</name>
        <dbReference type="ChEBI" id="CHEBI:57685"/>
    </ligand>
</feature>